<dbReference type="EMBL" id="CP058606">
    <property type="protein sequence ID" value="QLG72034.1"/>
    <property type="molecule type" value="Genomic_DNA"/>
</dbReference>
<accession>A0A7H9B0Y2</accession>
<proteinExistence type="predicted"/>
<organism evidence="1 2">
    <name type="scientific">Zygotorulaspora mrakii</name>
    <name type="common">Zygosaccharomyces mrakii</name>
    <dbReference type="NCBI Taxonomy" id="42260"/>
    <lineage>
        <taxon>Eukaryota</taxon>
        <taxon>Fungi</taxon>
        <taxon>Dikarya</taxon>
        <taxon>Ascomycota</taxon>
        <taxon>Saccharomycotina</taxon>
        <taxon>Saccharomycetes</taxon>
        <taxon>Saccharomycetales</taxon>
        <taxon>Saccharomycetaceae</taxon>
        <taxon>Zygotorulaspora</taxon>
    </lineage>
</organism>
<gene>
    <name evidence="1" type="ORF">HG535_0C03880</name>
</gene>
<evidence type="ECO:0000313" key="2">
    <source>
        <dbReference type="Proteomes" id="UP000509704"/>
    </source>
</evidence>
<keyword evidence="2" id="KW-1185">Reference proteome</keyword>
<reference evidence="1 2" key="1">
    <citation type="submission" date="2020-07" db="EMBL/GenBank/DDBJ databases">
        <title>The yeast mating-type switching endonuclease HO is a domesticated member of an unorthodox homing genetic element family.</title>
        <authorList>
            <person name="Coughlan A.Y."/>
            <person name="Lombardi L."/>
            <person name="Braun-Galleani S."/>
            <person name="Martos A.R."/>
            <person name="Galeote V."/>
            <person name="Bigey F."/>
            <person name="Dequin S."/>
            <person name="Byrne K.P."/>
            <person name="Wolfe K.H."/>
        </authorList>
    </citation>
    <scope>NUCLEOTIDE SEQUENCE [LARGE SCALE GENOMIC DNA]</scope>
    <source>
        <strain evidence="1 2">NRRL Y-6702</strain>
    </source>
</reference>
<name>A0A7H9B0Y2_ZYGMR</name>
<protein>
    <recommendedName>
        <fullName evidence="3">Mitochondrial translation factor ATP22</fullName>
    </recommendedName>
</protein>
<evidence type="ECO:0000313" key="1">
    <source>
        <dbReference type="EMBL" id="QLG72034.1"/>
    </source>
</evidence>
<evidence type="ECO:0008006" key="3">
    <source>
        <dbReference type="Google" id="ProtNLM"/>
    </source>
</evidence>
<dbReference type="Proteomes" id="UP000509704">
    <property type="component" value="Chromosome 3"/>
</dbReference>
<dbReference type="AlphaFoldDB" id="A0A7H9B0Y2"/>
<dbReference type="RefSeq" id="XP_037143762.1">
    <property type="nucleotide sequence ID" value="XM_037287867.1"/>
</dbReference>
<dbReference type="GeneID" id="59235732"/>
<sequence length="708" mass="83571">MLRYRLLLHKSTPQRWFSTILKAPVDAHTRNPTSVSSENIVSRIFEYVDGISRHDICRSNSEEALKLFNMLKIIEQGHDMRRVKNKLTRRFKIHYSAIFYALRKVTKDTAWLDMILFRKIGPRQCMAFHKCLSMIIECKDINLEQKRKRMYDIISFQHDLFPEASQKRGIIIPEIIHKWCWENLPKQNSFDHYYFLIKNDVHLSSSLSVRKLGKRLMQGSEMELQLASLQIFLQNDAHKNLFFSKFSKLHSFDSMLLIINRLIYLKDFRNIKVYLSALLFKMDTGQVHDFFTSAKSKQLLFVKFNNALLYYLSQSQNIEMFLETFTTELQFMKKMGLMDEVEHSLSTMNLLHKPLLFITRLLRKKGMHEEVFKLISTIQKLPVKKNYHFNQFILNELIASFRSFNDPKLTCQYVISGFKKVVTCELLNDMGLWSAVFHSHHHTLSKDSLYSEIQGLETLLPTSMQVNSIPSCAVLTEIYRVVLATNARIMNQQQYQDFILNLYSKYTTFLKQKKSKLKSFSHDTGILNVFLHHIRFELKNFGLLFEILKDFYNQRFQIGIRNTTSRCPFSLVLYKNYEVSQSQVDYLLSLMHEHRLPLNFQFCTAMVIRYLNLNNPDEALTWYKRIVHAGFTINHALLIQAIEENGWEYPVNFDKAVLQRIDKKTLEPTDDSLFIEDDDELIGANNHIYSIDQEDSLRKLINLVEHIQ</sequence>
<dbReference type="OrthoDB" id="4064138at2759"/>
<dbReference type="KEGG" id="zmk:HG535_0C03880"/>